<evidence type="ECO:0000313" key="1">
    <source>
        <dbReference type="EMBL" id="RUQ30058.1"/>
    </source>
</evidence>
<accession>A0A433HP26</accession>
<name>A0A433HP26_9BACI</name>
<gene>
    <name evidence="1" type="ORF">ELQ35_06810</name>
</gene>
<proteinExistence type="predicted"/>
<dbReference type="AlphaFoldDB" id="A0A433HP26"/>
<protein>
    <submittedName>
        <fullName evidence="1">Paeninodin family lasso peptide</fullName>
    </submittedName>
</protein>
<comment type="caution">
    <text evidence="1">The sequence shown here is derived from an EMBL/GenBank/DDBJ whole genome shotgun (WGS) entry which is preliminary data.</text>
</comment>
<dbReference type="RefSeq" id="WP_126864080.1">
    <property type="nucleotide sequence ID" value="NZ_JAUSTX010000001.1"/>
</dbReference>
<keyword evidence="2" id="KW-1185">Reference proteome</keyword>
<evidence type="ECO:0000313" key="2">
    <source>
        <dbReference type="Proteomes" id="UP000267430"/>
    </source>
</evidence>
<reference evidence="1 2" key="1">
    <citation type="submission" date="2018-12" db="EMBL/GenBank/DDBJ databases">
        <title>Bacillus chawlae sp. nov., Bacillus glennii sp. nov., and Bacillus saganii sp. nov. Isolated from the Vehicle Assembly Building at Kennedy Space Center where the Viking Spacecraft were Assembled.</title>
        <authorList>
            <person name="Seuylemezian A."/>
            <person name="Vaishampayan P."/>
        </authorList>
    </citation>
    <scope>NUCLEOTIDE SEQUENCE [LARGE SCALE GENOMIC DNA]</scope>
    <source>
        <strain evidence="1 2">L5</strain>
    </source>
</reference>
<sequence length="77" mass="8851">MTFNSRFFLFAAAIRLQKIYFRCSLLRKFLKKGGENMKKAWNKPVIEILDVSMTMKFFPPGHGHPGEPPPPIDPLDS</sequence>
<dbReference type="NCBIfam" id="NF033524">
    <property type="entry name" value="lasso_PadeA_fam"/>
    <property type="match status" value="1"/>
</dbReference>
<organism evidence="1 2">
    <name type="scientific">Peribacillus cavernae</name>
    <dbReference type="NCBI Taxonomy" id="1674310"/>
    <lineage>
        <taxon>Bacteria</taxon>
        <taxon>Bacillati</taxon>
        <taxon>Bacillota</taxon>
        <taxon>Bacilli</taxon>
        <taxon>Bacillales</taxon>
        <taxon>Bacillaceae</taxon>
        <taxon>Peribacillus</taxon>
    </lineage>
</organism>
<dbReference type="EMBL" id="RYZZ01000007">
    <property type="protein sequence ID" value="RUQ30058.1"/>
    <property type="molecule type" value="Genomic_DNA"/>
</dbReference>
<dbReference type="Proteomes" id="UP000267430">
    <property type="component" value="Unassembled WGS sequence"/>
</dbReference>
<dbReference type="InterPro" id="IPR049825">
    <property type="entry name" value="Lasso_PadeA-like"/>
</dbReference>